<keyword evidence="1" id="KW-0645">Protease</keyword>
<evidence type="ECO:0000256" key="9">
    <source>
        <dbReference type="SAM" id="MobiDB-lite"/>
    </source>
</evidence>
<proteinExistence type="predicted"/>
<dbReference type="PANTHER" id="PTHR33064:SF37">
    <property type="entry name" value="RIBONUCLEASE H"/>
    <property type="match status" value="1"/>
</dbReference>
<evidence type="ECO:0000256" key="1">
    <source>
        <dbReference type="ARBA" id="ARBA00022670"/>
    </source>
</evidence>
<keyword evidence="4" id="KW-0540">Nuclease</keyword>
<dbReference type="InterPro" id="IPR051320">
    <property type="entry name" value="Viral_Replic_Matur_Polypro"/>
</dbReference>
<evidence type="ECO:0000256" key="5">
    <source>
        <dbReference type="ARBA" id="ARBA00022750"/>
    </source>
</evidence>
<name>A0A225VEN7_9STRA</name>
<dbReference type="Gene3D" id="3.30.70.270">
    <property type="match status" value="1"/>
</dbReference>
<accession>A0A225VEN7</accession>
<evidence type="ECO:0000256" key="6">
    <source>
        <dbReference type="ARBA" id="ARBA00022759"/>
    </source>
</evidence>
<protein>
    <recommendedName>
        <fullName evidence="10">Reverse transcriptase RNase H-like domain-containing protein</fullName>
    </recommendedName>
</protein>
<keyword evidence="2" id="KW-0808">Transferase</keyword>
<dbReference type="InterPro" id="IPR041373">
    <property type="entry name" value="RT_RNaseH"/>
</dbReference>
<dbReference type="EMBL" id="NBNE01005833">
    <property type="protein sequence ID" value="OWZ02950.1"/>
    <property type="molecule type" value="Genomic_DNA"/>
</dbReference>
<evidence type="ECO:0000256" key="4">
    <source>
        <dbReference type="ARBA" id="ARBA00022722"/>
    </source>
</evidence>
<evidence type="ECO:0000313" key="11">
    <source>
        <dbReference type="EMBL" id="OWZ02950.1"/>
    </source>
</evidence>
<reference evidence="12" key="1">
    <citation type="submission" date="2017-03" db="EMBL/GenBank/DDBJ databases">
        <title>Phytopthora megakarya and P. palmivora, two closely related causual agents of cacao black pod achieved similar genome size and gene model numbers by different mechanisms.</title>
        <authorList>
            <person name="Ali S."/>
            <person name="Shao J."/>
            <person name="Larry D.J."/>
            <person name="Kronmiller B."/>
            <person name="Shen D."/>
            <person name="Strem M.D."/>
            <person name="Melnick R.L."/>
            <person name="Guiltinan M.J."/>
            <person name="Tyler B.M."/>
            <person name="Meinhardt L.W."/>
            <person name="Bailey B.A."/>
        </authorList>
    </citation>
    <scope>NUCLEOTIDE SEQUENCE [LARGE SCALE GENOMIC DNA]</scope>
    <source>
        <strain evidence="12">zdho120</strain>
    </source>
</reference>
<dbReference type="GO" id="GO:0004190">
    <property type="term" value="F:aspartic-type endopeptidase activity"/>
    <property type="evidence" value="ECO:0007669"/>
    <property type="project" value="UniProtKB-KW"/>
</dbReference>
<dbReference type="OrthoDB" id="113644at2759"/>
<sequence length="269" mass="30256">MVEMPDPKNAGELQQLMGAINWMRQHIPQYAVLAAPILAIADAAAKNVGSRKSKQLSKFCLWNQLHVDALGRVRMALMKMVPLAHPDPAQAVCPFCDASQDLWGPFDLGKPLSEWAHVPLAFLSGRFAGAQLKWSTIEKEVYAIVESAKRLEYLLLRPGGFHLFTDHRNLVYMINLFATDSGLQRYQVDKHQRWSMTMTTYRYVIEHIRGEDNVGQPDDTRRSDDRSSAPSSSWAAGIAAHESSFEWPTLAEICAAQQLLQEPRPELVT</sequence>
<keyword evidence="6" id="KW-0255">Endonuclease</keyword>
<keyword evidence="12" id="KW-1185">Reference proteome</keyword>
<evidence type="ECO:0000313" key="12">
    <source>
        <dbReference type="Proteomes" id="UP000198211"/>
    </source>
</evidence>
<dbReference type="PANTHER" id="PTHR33064">
    <property type="entry name" value="POL PROTEIN"/>
    <property type="match status" value="1"/>
</dbReference>
<organism evidence="11 12">
    <name type="scientific">Phytophthora megakarya</name>
    <dbReference type="NCBI Taxonomy" id="4795"/>
    <lineage>
        <taxon>Eukaryota</taxon>
        <taxon>Sar</taxon>
        <taxon>Stramenopiles</taxon>
        <taxon>Oomycota</taxon>
        <taxon>Peronosporomycetes</taxon>
        <taxon>Peronosporales</taxon>
        <taxon>Peronosporaceae</taxon>
        <taxon>Phytophthora</taxon>
    </lineage>
</organism>
<dbReference type="InterPro" id="IPR043502">
    <property type="entry name" value="DNA/RNA_pol_sf"/>
</dbReference>
<feature type="compositionally biased region" description="Basic and acidic residues" evidence="9">
    <location>
        <begin position="212"/>
        <end position="227"/>
    </location>
</feature>
<keyword evidence="5" id="KW-0064">Aspartyl protease</keyword>
<evidence type="ECO:0000259" key="10">
    <source>
        <dbReference type="Pfam" id="PF17917"/>
    </source>
</evidence>
<evidence type="ECO:0000256" key="7">
    <source>
        <dbReference type="ARBA" id="ARBA00022801"/>
    </source>
</evidence>
<dbReference type="SUPFAM" id="SSF56672">
    <property type="entry name" value="DNA/RNA polymerases"/>
    <property type="match status" value="1"/>
</dbReference>
<gene>
    <name evidence="11" type="ORF">PHMEG_00025403</name>
</gene>
<feature type="region of interest" description="Disordered" evidence="9">
    <location>
        <begin position="212"/>
        <end position="233"/>
    </location>
</feature>
<dbReference type="AlphaFoldDB" id="A0A225VEN7"/>
<dbReference type="Proteomes" id="UP000198211">
    <property type="component" value="Unassembled WGS sequence"/>
</dbReference>
<dbReference type="GO" id="GO:0003964">
    <property type="term" value="F:RNA-directed DNA polymerase activity"/>
    <property type="evidence" value="ECO:0007669"/>
    <property type="project" value="UniProtKB-KW"/>
</dbReference>
<evidence type="ECO:0000256" key="2">
    <source>
        <dbReference type="ARBA" id="ARBA00022679"/>
    </source>
</evidence>
<dbReference type="GO" id="GO:0006508">
    <property type="term" value="P:proteolysis"/>
    <property type="evidence" value="ECO:0007669"/>
    <property type="project" value="UniProtKB-KW"/>
</dbReference>
<dbReference type="GO" id="GO:0004519">
    <property type="term" value="F:endonuclease activity"/>
    <property type="evidence" value="ECO:0007669"/>
    <property type="project" value="UniProtKB-KW"/>
</dbReference>
<dbReference type="Pfam" id="PF17917">
    <property type="entry name" value="RT_RNaseH"/>
    <property type="match status" value="1"/>
</dbReference>
<feature type="domain" description="Reverse transcriptase RNase H-like" evidence="10">
    <location>
        <begin position="88"/>
        <end position="201"/>
    </location>
</feature>
<evidence type="ECO:0000256" key="3">
    <source>
        <dbReference type="ARBA" id="ARBA00022695"/>
    </source>
</evidence>
<evidence type="ECO:0000256" key="8">
    <source>
        <dbReference type="ARBA" id="ARBA00022918"/>
    </source>
</evidence>
<dbReference type="InterPro" id="IPR043128">
    <property type="entry name" value="Rev_trsase/Diguanyl_cyclase"/>
</dbReference>
<keyword evidence="3" id="KW-0548">Nucleotidyltransferase</keyword>
<keyword evidence="8" id="KW-0695">RNA-directed DNA polymerase</keyword>
<comment type="caution">
    <text evidence="11">The sequence shown here is derived from an EMBL/GenBank/DDBJ whole genome shotgun (WGS) entry which is preliminary data.</text>
</comment>
<keyword evidence="7" id="KW-0378">Hydrolase</keyword>